<dbReference type="RefSeq" id="WP_087202615.1">
    <property type="nucleotide sequence ID" value="NZ_CP173660.1"/>
</dbReference>
<organism evidence="9 10">
    <name type="scientific">Sellimonas caecigallum</name>
    <dbReference type="NCBI Taxonomy" id="2592333"/>
    <lineage>
        <taxon>Bacteria</taxon>
        <taxon>Bacillati</taxon>
        <taxon>Bacillota</taxon>
        <taxon>Clostridia</taxon>
        <taxon>Lachnospirales</taxon>
        <taxon>Lachnospiraceae</taxon>
        <taxon>Sellimonas</taxon>
    </lineage>
</organism>
<keyword evidence="10" id="KW-1185">Reference proteome</keyword>
<dbReference type="InterPro" id="IPR023404">
    <property type="entry name" value="rSAM_horseshoe"/>
</dbReference>
<dbReference type="PANTHER" id="PTHR32331">
    <property type="entry name" value="UPF0313 PROTEIN YGIQ"/>
    <property type="match status" value="1"/>
</dbReference>
<feature type="binding site" evidence="6">
    <location>
        <position position="313"/>
    </location>
    <ligand>
        <name>[4Fe-4S] cluster</name>
        <dbReference type="ChEBI" id="CHEBI:49883"/>
        <note>4Fe-4S-S-AdoMet</note>
    </ligand>
</feature>
<feature type="compositionally biased region" description="Basic residues" evidence="7">
    <location>
        <begin position="619"/>
        <end position="637"/>
    </location>
</feature>
<dbReference type="SFLD" id="SFLDG01082">
    <property type="entry name" value="B12-binding_domain_containing"/>
    <property type="match status" value="1"/>
</dbReference>
<evidence type="ECO:0000259" key="8">
    <source>
        <dbReference type="PROSITE" id="PS51918"/>
    </source>
</evidence>
<evidence type="ECO:0000313" key="10">
    <source>
        <dbReference type="Proteomes" id="UP000779049"/>
    </source>
</evidence>
<name>A0ABS7L7V2_9FIRM</name>
<feature type="binding site" evidence="6">
    <location>
        <position position="309"/>
    </location>
    <ligand>
        <name>[4Fe-4S] cluster</name>
        <dbReference type="ChEBI" id="CHEBI:49883"/>
        <note>4Fe-4S-S-AdoMet</note>
    </ligand>
</feature>
<comment type="similarity">
    <text evidence="6">Belongs to the UPF0313 family.</text>
</comment>
<dbReference type="Pfam" id="PF11842">
    <property type="entry name" value="DUF3362"/>
    <property type="match status" value="1"/>
</dbReference>
<accession>A0ABS7L7V2</accession>
<dbReference type="SFLD" id="SFLDG01069">
    <property type="entry name" value="UPF0313"/>
    <property type="match status" value="1"/>
</dbReference>
<dbReference type="PANTHER" id="PTHR32331:SF0">
    <property type="entry name" value="UPF0313 PROTEIN YGIQ"/>
    <property type="match status" value="1"/>
</dbReference>
<evidence type="ECO:0000256" key="4">
    <source>
        <dbReference type="ARBA" id="ARBA00023004"/>
    </source>
</evidence>
<dbReference type="PROSITE" id="PS51918">
    <property type="entry name" value="RADICAL_SAM"/>
    <property type="match status" value="1"/>
</dbReference>
<dbReference type="Gene3D" id="3.80.30.20">
    <property type="entry name" value="tm_1862 like domain"/>
    <property type="match status" value="1"/>
</dbReference>
<dbReference type="HAMAP" id="MF_01251">
    <property type="entry name" value="UPF0313"/>
    <property type="match status" value="1"/>
</dbReference>
<evidence type="ECO:0000256" key="7">
    <source>
        <dbReference type="SAM" id="MobiDB-lite"/>
    </source>
</evidence>
<keyword evidence="2 6" id="KW-0949">S-adenosyl-L-methionine</keyword>
<comment type="cofactor">
    <cofactor evidence="6">
        <name>[4Fe-4S] cluster</name>
        <dbReference type="ChEBI" id="CHEBI:49883"/>
    </cofactor>
    <text evidence="6">Binds 1 [4Fe-4S] cluster. The cluster is coordinated with 3 cysteines and an exchangeable S-adenosyl-L-methionine.</text>
</comment>
<dbReference type="EMBL" id="VIRV01000010">
    <property type="protein sequence ID" value="MBY0759033.1"/>
    <property type="molecule type" value="Genomic_DNA"/>
</dbReference>
<dbReference type="InterPro" id="IPR022946">
    <property type="entry name" value="UPF0313"/>
</dbReference>
<comment type="caution">
    <text evidence="9">The sequence shown here is derived from an EMBL/GenBank/DDBJ whole genome shotgun (WGS) entry which is preliminary data.</text>
</comment>
<feature type="compositionally biased region" description="Basic and acidic residues" evidence="7">
    <location>
        <begin position="600"/>
        <end position="618"/>
    </location>
</feature>
<keyword evidence="5 6" id="KW-0411">Iron-sulfur</keyword>
<feature type="binding site" evidence="6">
    <location>
        <position position="316"/>
    </location>
    <ligand>
        <name>[4Fe-4S] cluster</name>
        <dbReference type="ChEBI" id="CHEBI:49883"/>
        <note>4Fe-4S-S-AdoMet</note>
    </ligand>
</feature>
<sequence length="637" mass="73418">MENRFLPVSREEMRQRGWDQVDFVYVSGDAYVDHPSFGHAIITRVLESRGFRVGIIPQPDWKDKDSIAVFGEPRLGFLVSAGNMDSMVNHYSVSKKRRKTDAYTPGGIMGKRPDYACIVYGNLIRQTYKNTPIILGGIEASLRRLAHYDYWSDKLKRSILLDSGADLISYGMGERSIVEIAEALDAGLDVADITYIDGTVCKIRDKNIAYDALELPSFEEMKREKRKYAESFYTQYCNTDPFSGQRLLEPYENGIYILQNPAAKPLTTQEMDDVYALPYMRTYHPMYEKDGGIPAISEVKFSLISNRGCFGGCSFCALTFHQGRIIQVRSHESLLEEAKALTEEPDFKGYIHDVGGPTANFRFPACEKQLTYGACREKQCLFPKPCRNLRADHKDYLKLLRKLRELPKVKKVFIRSGIRFDYVMADKDDTFIRELCKYHVSGQLKVAPEHIADPVLQMMGKPENAVYREFAAKYKKINEQLGMKQYLVPYLMSSHPGSTMKEAIALAEYLRDLGYMPEQVQDFYPTPSTISTCMYYTGVDPRTMKPVYVPKSPHEKAMQRALIQYRNPKNYELVMEALKKEGREDLIGFGKHCLIRPRQTGEDRYYAEKRRKAQEEKNRKPRKKKTIRNTHKAKKRH</sequence>
<feature type="region of interest" description="Disordered" evidence="7">
    <location>
        <begin position="600"/>
        <end position="637"/>
    </location>
</feature>
<evidence type="ECO:0000256" key="6">
    <source>
        <dbReference type="HAMAP-Rule" id="MF_01251"/>
    </source>
</evidence>
<dbReference type="InterPro" id="IPR007197">
    <property type="entry name" value="rSAM"/>
</dbReference>
<proteinExistence type="inferred from homology"/>
<protein>
    <submittedName>
        <fullName evidence="9">YgiQ family radical SAM protein</fullName>
    </submittedName>
</protein>
<dbReference type="Pfam" id="PF08497">
    <property type="entry name" value="Radical_SAM_N"/>
    <property type="match status" value="1"/>
</dbReference>
<evidence type="ECO:0000313" key="9">
    <source>
        <dbReference type="EMBL" id="MBY0759033.1"/>
    </source>
</evidence>
<reference evidence="9 10" key="1">
    <citation type="journal article" date="2020" name="New Microbes New Infect">
        <title>Sellimonas caecigallum sp. nov., description and genome sequence of a new member of the Sellimonas genus isolated from the cecum of feral chicken.</title>
        <authorList>
            <person name="Wongkuna S."/>
            <person name="Ghimire S."/>
            <person name="Antony L."/>
            <person name="Chankhamhaengdecha S."/>
            <person name="Janvilisri T."/>
            <person name="Scaria J."/>
        </authorList>
    </citation>
    <scope>NUCLEOTIDE SEQUENCE [LARGE SCALE GENOMIC DNA]</scope>
    <source>
        <strain evidence="9 10">SW451</strain>
    </source>
</reference>
<evidence type="ECO:0000256" key="1">
    <source>
        <dbReference type="ARBA" id="ARBA00022485"/>
    </source>
</evidence>
<keyword evidence="1 6" id="KW-0004">4Fe-4S</keyword>
<dbReference type="SUPFAM" id="SSF102114">
    <property type="entry name" value="Radical SAM enzymes"/>
    <property type="match status" value="1"/>
</dbReference>
<dbReference type="InterPro" id="IPR013704">
    <property type="entry name" value="UPF0313_N"/>
</dbReference>
<evidence type="ECO:0000256" key="2">
    <source>
        <dbReference type="ARBA" id="ARBA00022691"/>
    </source>
</evidence>
<gene>
    <name evidence="9" type="ORF">FLB61_08030</name>
</gene>
<dbReference type="Proteomes" id="UP000779049">
    <property type="component" value="Unassembled WGS sequence"/>
</dbReference>
<feature type="domain" description="Radical SAM core" evidence="8">
    <location>
        <begin position="294"/>
        <end position="566"/>
    </location>
</feature>
<keyword evidence="3 6" id="KW-0479">Metal-binding</keyword>
<dbReference type="InterPro" id="IPR058240">
    <property type="entry name" value="rSAM_sf"/>
</dbReference>
<keyword evidence="4 6" id="KW-0408">Iron</keyword>
<dbReference type="NCBIfam" id="TIGR03904">
    <property type="entry name" value="SAM_YgiQ"/>
    <property type="match status" value="1"/>
</dbReference>
<dbReference type="SFLD" id="SFLDS00029">
    <property type="entry name" value="Radical_SAM"/>
    <property type="match status" value="1"/>
</dbReference>
<dbReference type="InterPro" id="IPR024560">
    <property type="entry name" value="UPF0313_C"/>
</dbReference>
<evidence type="ECO:0000256" key="5">
    <source>
        <dbReference type="ARBA" id="ARBA00023014"/>
    </source>
</evidence>
<dbReference type="Pfam" id="PF04055">
    <property type="entry name" value="Radical_SAM"/>
    <property type="match status" value="1"/>
</dbReference>
<dbReference type="SMART" id="SM00729">
    <property type="entry name" value="Elp3"/>
    <property type="match status" value="1"/>
</dbReference>
<evidence type="ECO:0000256" key="3">
    <source>
        <dbReference type="ARBA" id="ARBA00022723"/>
    </source>
</evidence>
<dbReference type="InterPro" id="IPR006638">
    <property type="entry name" value="Elp3/MiaA/NifB-like_rSAM"/>
</dbReference>